<keyword evidence="4" id="KW-0436">Ligase</keyword>
<evidence type="ECO:0000256" key="6">
    <source>
        <dbReference type="ARBA" id="ARBA00022840"/>
    </source>
</evidence>
<dbReference type="InterPro" id="IPR000559">
    <property type="entry name" value="Formate_THF_ligase"/>
</dbReference>
<keyword evidence="3" id="KW-0554">One-carbon metabolism</keyword>
<evidence type="ECO:0000256" key="1">
    <source>
        <dbReference type="ARBA" id="ARBA00004777"/>
    </source>
</evidence>
<dbReference type="Pfam" id="PF01268">
    <property type="entry name" value="FTHFS"/>
    <property type="match status" value="1"/>
</dbReference>
<dbReference type="EMBL" id="UINC01051925">
    <property type="protein sequence ID" value="SVB66656.1"/>
    <property type="molecule type" value="Genomic_DNA"/>
</dbReference>
<dbReference type="InterPro" id="IPR027417">
    <property type="entry name" value="P-loop_NTPase"/>
</dbReference>
<dbReference type="GO" id="GO:0005524">
    <property type="term" value="F:ATP binding"/>
    <property type="evidence" value="ECO:0007669"/>
    <property type="project" value="UniProtKB-KW"/>
</dbReference>
<accession>A0A382FU89</accession>
<dbReference type="InterPro" id="IPR020628">
    <property type="entry name" value="Formate_THF_ligase_CS"/>
</dbReference>
<dbReference type="EC" id="6.3.4.3" evidence="2"/>
<evidence type="ECO:0000256" key="5">
    <source>
        <dbReference type="ARBA" id="ARBA00022741"/>
    </source>
</evidence>
<organism evidence="7">
    <name type="scientific">marine metagenome</name>
    <dbReference type="NCBI Taxonomy" id="408172"/>
    <lineage>
        <taxon>unclassified sequences</taxon>
        <taxon>metagenomes</taxon>
        <taxon>ecological metagenomes</taxon>
    </lineage>
</organism>
<gene>
    <name evidence="7" type="ORF">METZ01_LOCUS219510</name>
</gene>
<dbReference type="Gene3D" id="3.40.50.300">
    <property type="entry name" value="P-loop containing nucleotide triphosphate hydrolases"/>
    <property type="match status" value="1"/>
</dbReference>
<feature type="non-terminal residue" evidence="7">
    <location>
        <position position="1"/>
    </location>
</feature>
<protein>
    <recommendedName>
        <fullName evidence="2">formate--tetrahydrofolate ligase</fullName>
        <ecNumber evidence="2">6.3.4.3</ecNumber>
    </recommendedName>
</protein>
<reference evidence="7" key="1">
    <citation type="submission" date="2018-05" db="EMBL/GenBank/DDBJ databases">
        <authorList>
            <person name="Lanie J.A."/>
            <person name="Ng W.-L."/>
            <person name="Kazmierczak K.M."/>
            <person name="Andrzejewski T.M."/>
            <person name="Davidsen T.M."/>
            <person name="Wayne K.J."/>
            <person name="Tettelin H."/>
            <person name="Glass J.I."/>
            <person name="Rusch D."/>
            <person name="Podicherti R."/>
            <person name="Tsui H.-C.T."/>
            <person name="Winkler M.E."/>
        </authorList>
    </citation>
    <scope>NUCLEOTIDE SEQUENCE</scope>
</reference>
<dbReference type="GO" id="GO:0035999">
    <property type="term" value="P:tetrahydrofolate interconversion"/>
    <property type="evidence" value="ECO:0007669"/>
    <property type="project" value="UniProtKB-UniPathway"/>
</dbReference>
<dbReference type="PROSITE" id="PS00722">
    <property type="entry name" value="FTHFS_2"/>
    <property type="match status" value="1"/>
</dbReference>
<dbReference type="AlphaFoldDB" id="A0A382FU89"/>
<sequence>VITAASEIMAIFCLADSMQDLTERLGNIIVASTRQGDPIRARELEATGAMTLLLRDALNPNLVQTLGGTPAFIHGGPFANIAHGCNSLIATRSAIALGDVVVTEAGFGADLGAEKFFDIKCRMGNLDPQAVVVVATIRALKMHGGMAKDSLQNENVAALKAGVINLKAHVDNVRKFGVPPVVAVNRFDTDSDAEVKAILEACEEWGVMAVEADPHSTTGTGCLELADAVSDLLASGEANFRPLYESDSGLREKIDTIATEIYGADGVDFVGQADQAIEHLESIGLRDVPVCIAKTQYSFSDDPSLLGRPSGFRIRVGDVTPSAGAGFVVAKTGEIMTMPGLAARPAAAGMSVTDAGEIVGLA</sequence>
<evidence type="ECO:0000256" key="4">
    <source>
        <dbReference type="ARBA" id="ARBA00022598"/>
    </source>
</evidence>
<dbReference type="GO" id="GO:0004329">
    <property type="term" value="F:formate-tetrahydrofolate ligase activity"/>
    <property type="evidence" value="ECO:0007669"/>
    <property type="project" value="UniProtKB-EC"/>
</dbReference>
<dbReference type="Gene3D" id="3.10.410.10">
    <property type="entry name" value="Formyltetrahydrofolate synthetase, domain 3"/>
    <property type="match status" value="1"/>
</dbReference>
<name>A0A382FU89_9ZZZZ</name>
<keyword evidence="5" id="KW-0547">Nucleotide-binding</keyword>
<comment type="pathway">
    <text evidence="1">One-carbon metabolism; tetrahydrofolate interconversion.</text>
</comment>
<evidence type="ECO:0000256" key="3">
    <source>
        <dbReference type="ARBA" id="ARBA00022563"/>
    </source>
</evidence>
<proteinExistence type="predicted"/>
<dbReference type="UniPathway" id="UPA00193"/>
<dbReference type="SUPFAM" id="SSF52540">
    <property type="entry name" value="P-loop containing nucleoside triphosphate hydrolases"/>
    <property type="match status" value="1"/>
</dbReference>
<evidence type="ECO:0000256" key="2">
    <source>
        <dbReference type="ARBA" id="ARBA00012295"/>
    </source>
</evidence>
<evidence type="ECO:0000313" key="7">
    <source>
        <dbReference type="EMBL" id="SVB66656.1"/>
    </source>
</evidence>
<keyword evidence="6" id="KW-0067">ATP-binding</keyword>
<dbReference type="FunFam" id="3.10.410.10:FF:000001">
    <property type="entry name" value="Putative formate--tetrahydrofolate ligase"/>
    <property type="match status" value="1"/>
</dbReference>